<name>C6ZCW4_9CAUD</name>
<proteinExistence type="predicted"/>
<dbReference type="GeneID" id="40093743"/>
<reference evidence="1 2" key="1">
    <citation type="submission" date="2007-08" db="EMBL/GenBank/DDBJ databases">
        <title>Complete nucleotide sequence of prophage DE3.</title>
        <authorList>
            <person name="Jeong H."/>
            <person name="Kim J.F."/>
            <person name="Studier F.W."/>
        </authorList>
    </citation>
    <scope>NUCLEOTIDE SEQUENCE [LARGE SCALE GENOMIC DNA]</scope>
</reference>
<evidence type="ECO:0000313" key="2">
    <source>
        <dbReference type="Proteomes" id="UP000008184"/>
    </source>
</evidence>
<dbReference type="Pfam" id="PF05269">
    <property type="entry name" value="Phage_CII"/>
    <property type="match status" value="1"/>
</dbReference>
<protein>
    <submittedName>
        <fullName evidence="1">Antitermination protein</fullName>
    </submittedName>
</protein>
<dbReference type="KEGG" id="vg:40093743"/>
<dbReference type="Gene3D" id="1.10.260.40">
    <property type="entry name" value="lambda repressor-like DNA-binding domains"/>
    <property type="match status" value="1"/>
</dbReference>
<gene>
    <name evidence="1" type="primary">cII</name>
    <name evidence="1" type="ORF">ECD_10023</name>
</gene>
<dbReference type="GO" id="GO:0006355">
    <property type="term" value="P:regulation of DNA-templated transcription"/>
    <property type="evidence" value="ECO:0007669"/>
    <property type="project" value="InterPro"/>
</dbReference>
<dbReference type="Proteomes" id="UP000008184">
    <property type="component" value="Segment"/>
</dbReference>
<dbReference type="InterPro" id="IPR007933">
    <property type="entry name" value="Transcrpt_activ_CII"/>
</dbReference>
<dbReference type="RefSeq" id="YP_009617219.1">
    <property type="nucleotide sequence ID" value="NC_042057.1"/>
</dbReference>
<dbReference type="InterPro" id="IPR010982">
    <property type="entry name" value="Lambda_DNA-bd_dom_sf"/>
</dbReference>
<keyword evidence="2" id="KW-1185">Reference proteome</keyword>
<accession>C6ZCW4</accession>
<dbReference type="EMBL" id="EU078592">
    <property type="protein sequence ID" value="ACF32371.1"/>
    <property type="molecule type" value="Genomic_DNA"/>
</dbReference>
<evidence type="ECO:0000313" key="1">
    <source>
        <dbReference type="EMBL" id="ACF32371.1"/>
    </source>
</evidence>
<dbReference type="OrthoDB" id="18793at10239"/>
<sequence>MAQASYSKPTQREIDRAETDLLINLSTLTQRGLAKMIGCHESKISRTDWRFIASVLCAFGMASDISPISRAFKYALDGLTKKKRPVCKTERSEQIQMEF</sequence>
<organism evidence="1 2">
    <name type="scientific">Escherichia phage DE3</name>
    <dbReference type="NCBI Taxonomy" id="482822"/>
    <lineage>
        <taxon>Viruses</taxon>
        <taxon>Duplodnaviria</taxon>
        <taxon>Heunggongvirae</taxon>
        <taxon>Uroviricota</taxon>
        <taxon>Caudoviricetes</taxon>
        <taxon>Lambdavirus</taxon>
        <taxon>Lambdavirus DE3</taxon>
        <taxon>Escherichia virus DE3</taxon>
    </lineage>
</organism>
<dbReference type="GO" id="GO:0003677">
    <property type="term" value="F:DNA binding"/>
    <property type="evidence" value="ECO:0007669"/>
    <property type="project" value="InterPro"/>
</dbReference>